<dbReference type="PATRIC" id="fig|59750.3.peg.1548"/>
<dbReference type="GO" id="GO:0003677">
    <property type="term" value="F:DNA binding"/>
    <property type="evidence" value="ECO:0007669"/>
    <property type="project" value="InterPro"/>
</dbReference>
<dbReference type="AlphaFoldDB" id="A0A132PIZ6"/>
<accession>A0A132PIZ6</accession>
<keyword evidence="3" id="KW-1185">Reference proteome</keyword>
<dbReference type="EMBL" id="LGTW01000014">
    <property type="protein sequence ID" value="KWX22316.1"/>
    <property type="molecule type" value="Genomic_DNA"/>
</dbReference>
<comment type="caution">
    <text evidence="2">The sequence shown here is derived from an EMBL/GenBank/DDBJ whole genome shotgun (WGS) entry which is preliminary data.</text>
</comment>
<sequence>MPASEKMPLSPMLVQYLVGLCALKWDASAVNVDVTLGDMVEDAASGTRRDVDVTVTADTPEGLYAFKGYEVKHWSSPLDVADVEALALKLKDMPSVTHRAIVSTSGYTAPAIRKAEHHGVDLFVLKRWTKPIEVQPPEPAPVTGFPLQNINMLNLNLVWPVRGFWMGTEGPPFHIESDAKLFDAEGAQHKDHGSFGAYASAMTIRSTGILLNVAPIADRARGLMEAFWNHIEMPEEPQWPWTHTLDSAADEVYIRSSDEKLYRVDTFTIYGELKWEIQGTLYCVMEKVPTGDVFASAVVGLSDVPGRMSAMIIPAEGRTLHIHDHIQLEPKHLNSIRDLKIALPTEENAVSE</sequence>
<feature type="domain" description="Restriction endonuclease type IV Mrr" evidence="1">
    <location>
        <begin position="44"/>
        <end position="126"/>
    </location>
</feature>
<evidence type="ECO:0000259" key="1">
    <source>
        <dbReference type="Pfam" id="PF04471"/>
    </source>
</evidence>
<dbReference type="Pfam" id="PF04471">
    <property type="entry name" value="Mrr_cat"/>
    <property type="match status" value="1"/>
</dbReference>
<dbReference type="InterPro" id="IPR007560">
    <property type="entry name" value="Restrct_endonuc_IV_Mrr"/>
</dbReference>
<gene>
    <name evidence="2" type="ORF">AFM11_21020</name>
</gene>
<name>A0A132PIZ6_9MYCO</name>
<protein>
    <recommendedName>
        <fullName evidence="1">Restriction endonuclease type IV Mrr domain-containing protein</fullName>
    </recommendedName>
</protein>
<dbReference type="GO" id="GO:0009307">
    <property type="term" value="P:DNA restriction-modification system"/>
    <property type="evidence" value="ECO:0007669"/>
    <property type="project" value="InterPro"/>
</dbReference>
<dbReference type="RefSeq" id="WP_067852162.1">
    <property type="nucleotide sequence ID" value="NZ_LGTW01000014.1"/>
</dbReference>
<evidence type="ECO:0000313" key="3">
    <source>
        <dbReference type="Proteomes" id="UP000070612"/>
    </source>
</evidence>
<dbReference type="GO" id="GO:0004519">
    <property type="term" value="F:endonuclease activity"/>
    <property type="evidence" value="ECO:0007669"/>
    <property type="project" value="InterPro"/>
</dbReference>
<reference evidence="2 3" key="1">
    <citation type="submission" date="2015-07" db="EMBL/GenBank/DDBJ databases">
        <title>A draft genome sequence of Mycobacterium wolinskyi.</title>
        <authorList>
            <person name="de Man T.J."/>
            <person name="Perry K.A."/>
            <person name="Coulliette A.D."/>
            <person name="Jensen B."/>
            <person name="Toney N.C."/>
            <person name="Limbago B.M."/>
            <person name="Noble-Wang J."/>
        </authorList>
    </citation>
    <scope>NUCLEOTIDE SEQUENCE [LARGE SCALE GENOMIC DNA]</scope>
    <source>
        <strain evidence="2 3">CDC_01</strain>
    </source>
</reference>
<proteinExistence type="predicted"/>
<organism evidence="2 3">
    <name type="scientific">Mycolicibacterium wolinskyi</name>
    <dbReference type="NCBI Taxonomy" id="59750"/>
    <lineage>
        <taxon>Bacteria</taxon>
        <taxon>Bacillati</taxon>
        <taxon>Actinomycetota</taxon>
        <taxon>Actinomycetes</taxon>
        <taxon>Mycobacteriales</taxon>
        <taxon>Mycobacteriaceae</taxon>
        <taxon>Mycolicibacterium</taxon>
    </lineage>
</organism>
<dbReference type="Proteomes" id="UP000070612">
    <property type="component" value="Unassembled WGS sequence"/>
</dbReference>
<evidence type="ECO:0000313" key="2">
    <source>
        <dbReference type="EMBL" id="KWX22316.1"/>
    </source>
</evidence>